<comment type="caution">
    <text evidence="1">The sequence shown here is derived from an EMBL/GenBank/DDBJ whole genome shotgun (WGS) entry which is preliminary data.</text>
</comment>
<proteinExistence type="predicted"/>
<protein>
    <submittedName>
        <fullName evidence="1">Uncharacterized protein</fullName>
    </submittedName>
</protein>
<reference evidence="1 2" key="1">
    <citation type="journal article" date="2016" name="Nat. Commun.">
        <title>Thousands of microbial genomes shed light on interconnected biogeochemical processes in an aquifer system.</title>
        <authorList>
            <person name="Anantharaman K."/>
            <person name="Brown C.T."/>
            <person name="Hug L.A."/>
            <person name="Sharon I."/>
            <person name="Castelle C.J."/>
            <person name="Probst A.J."/>
            <person name="Thomas B.C."/>
            <person name="Singh A."/>
            <person name="Wilkins M.J."/>
            <person name="Karaoz U."/>
            <person name="Brodie E.L."/>
            <person name="Williams K.H."/>
            <person name="Hubbard S.S."/>
            <person name="Banfield J.F."/>
        </authorList>
    </citation>
    <scope>NUCLEOTIDE SEQUENCE [LARGE SCALE GENOMIC DNA]</scope>
</reference>
<dbReference type="AlphaFoldDB" id="A0A1F6NGQ0"/>
<dbReference type="EMBL" id="MFQS01000023">
    <property type="protein sequence ID" value="OGH83012.1"/>
    <property type="molecule type" value="Genomic_DNA"/>
</dbReference>
<evidence type="ECO:0000313" key="1">
    <source>
        <dbReference type="EMBL" id="OGH83012.1"/>
    </source>
</evidence>
<dbReference type="Proteomes" id="UP000176300">
    <property type="component" value="Unassembled WGS sequence"/>
</dbReference>
<name>A0A1F6NGQ0_9BACT</name>
<accession>A0A1F6NGQ0</accession>
<gene>
    <name evidence="1" type="ORF">A2373_00440</name>
</gene>
<evidence type="ECO:0000313" key="2">
    <source>
        <dbReference type="Proteomes" id="UP000176300"/>
    </source>
</evidence>
<sequence length="120" mass="14257">MKLEIWPVTEEEYWGAIEDLGGFIFYMSHCWFHGRIERSQGVEKDINDARQISEQLVGELFVNFGVVAPKDCPQPRREPPDGFRWYWDWYQEMKERMSANWHCSSLVSPLASRCKPNWQA</sequence>
<organism evidence="1 2">
    <name type="scientific">Candidatus Magasanikbacteria bacterium RIFOXYB1_FULL_40_15</name>
    <dbReference type="NCBI Taxonomy" id="1798697"/>
    <lineage>
        <taxon>Bacteria</taxon>
        <taxon>Candidatus Magasanikiibacteriota</taxon>
    </lineage>
</organism>